<protein>
    <recommendedName>
        <fullName evidence="3">Ig-like domain-containing protein</fullName>
    </recommendedName>
</protein>
<dbReference type="EMBL" id="JBBCAQ010000036">
    <property type="protein sequence ID" value="KAK7576688.1"/>
    <property type="molecule type" value="Genomic_DNA"/>
</dbReference>
<gene>
    <name evidence="1" type="ORF">V9T40_012974</name>
</gene>
<organism evidence="1 2">
    <name type="scientific">Parthenolecanium corni</name>
    <dbReference type="NCBI Taxonomy" id="536013"/>
    <lineage>
        <taxon>Eukaryota</taxon>
        <taxon>Metazoa</taxon>
        <taxon>Ecdysozoa</taxon>
        <taxon>Arthropoda</taxon>
        <taxon>Hexapoda</taxon>
        <taxon>Insecta</taxon>
        <taxon>Pterygota</taxon>
        <taxon>Neoptera</taxon>
        <taxon>Paraneoptera</taxon>
        <taxon>Hemiptera</taxon>
        <taxon>Sternorrhyncha</taxon>
        <taxon>Coccoidea</taxon>
        <taxon>Coccidae</taxon>
        <taxon>Parthenolecanium</taxon>
    </lineage>
</organism>
<dbReference type="InterPro" id="IPR036179">
    <property type="entry name" value="Ig-like_dom_sf"/>
</dbReference>
<dbReference type="AlphaFoldDB" id="A0AAN9T862"/>
<accession>A0AAN9T862</accession>
<evidence type="ECO:0008006" key="3">
    <source>
        <dbReference type="Google" id="ProtNLM"/>
    </source>
</evidence>
<dbReference type="Gene3D" id="2.60.40.10">
    <property type="entry name" value="Immunoglobulins"/>
    <property type="match status" value="1"/>
</dbReference>
<reference evidence="1 2" key="1">
    <citation type="submission" date="2024-03" db="EMBL/GenBank/DDBJ databases">
        <title>Adaptation during the transition from Ophiocordyceps entomopathogen to insect associate is accompanied by gene loss and intensified selection.</title>
        <authorList>
            <person name="Ward C.M."/>
            <person name="Onetto C.A."/>
            <person name="Borneman A.R."/>
        </authorList>
    </citation>
    <scope>NUCLEOTIDE SEQUENCE [LARGE SCALE GENOMIC DNA]</scope>
    <source>
        <strain evidence="1">AWRI1</strain>
        <tissue evidence="1">Single Adult Female</tissue>
    </source>
</reference>
<evidence type="ECO:0000313" key="2">
    <source>
        <dbReference type="Proteomes" id="UP001367676"/>
    </source>
</evidence>
<dbReference type="InterPro" id="IPR013783">
    <property type="entry name" value="Ig-like_fold"/>
</dbReference>
<name>A0AAN9T862_9HEMI</name>
<evidence type="ECO:0000313" key="1">
    <source>
        <dbReference type="EMBL" id="KAK7576688.1"/>
    </source>
</evidence>
<proteinExistence type="predicted"/>
<keyword evidence="2" id="KW-1185">Reference proteome</keyword>
<sequence length="91" mass="10509">MKSFHNGYRNLQQTFRRTQPEVQAVEGEDIVLPCEIDNLHGRVQWTLDGMALVPDFLTWETEIDGTFVFLSLEKAAKKPHERGCEFQSPET</sequence>
<dbReference type="SUPFAM" id="SSF48726">
    <property type="entry name" value="Immunoglobulin"/>
    <property type="match status" value="1"/>
</dbReference>
<comment type="caution">
    <text evidence="1">The sequence shown here is derived from an EMBL/GenBank/DDBJ whole genome shotgun (WGS) entry which is preliminary data.</text>
</comment>
<dbReference type="Proteomes" id="UP001367676">
    <property type="component" value="Unassembled WGS sequence"/>
</dbReference>